<organism evidence="6 7">
    <name type="scientific">Terricaulis silvestris</name>
    <dbReference type="NCBI Taxonomy" id="2686094"/>
    <lineage>
        <taxon>Bacteria</taxon>
        <taxon>Pseudomonadati</taxon>
        <taxon>Pseudomonadota</taxon>
        <taxon>Alphaproteobacteria</taxon>
        <taxon>Caulobacterales</taxon>
        <taxon>Caulobacteraceae</taxon>
        <taxon>Terricaulis</taxon>
    </lineage>
</organism>
<reference evidence="7" key="1">
    <citation type="submission" date="2019-12" db="EMBL/GenBank/DDBJ databases">
        <title>Complete genome of Terracaulis silvestris 0127_4.</title>
        <authorList>
            <person name="Vieira S."/>
            <person name="Riedel T."/>
            <person name="Sproer C."/>
            <person name="Pascual J."/>
            <person name="Boedeker C."/>
            <person name="Overmann J."/>
        </authorList>
    </citation>
    <scope>NUCLEOTIDE SEQUENCE [LARGE SCALE GENOMIC DNA]</scope>
    <source>
        <strain evidence="7">0127_4</strain>
    </source>
</reference>
<dbReference type="GO" id="GO:0042301">
    <property type="term" value="F:phosphate ion binding"/>
    <property type="evidence" value="ECO:0007669"/>
    <property type="project" value="UniProtKB-UniRule"/>
</dbReference>
<dbReference type="InterPro" id="IPR024370">
    <property type="entry name" value="PBP_domain"/>
</dbReference>
<keyword evidence="2 4" id="KW-0813">Transport</keyword>
<dbReference type="CDD" id="cd13654">
    <property type="entry name" value="PBP2_phosphate_like_2"/>
    <property type="match status" value="1"/>
</dbReference>
<gene>
    <name evidence="6" type="primary">pstS_1</name>
    <name evidence="6" type="ORF">DSM104635_01532</name>
</gene>
<dbReference type="PANTHER" id="PTHR30570">
    <property type="entry name" value="PERIPLASMIC PHOSPHATE BINDING COMPONENT OF PHOSPHATE ABC TRANSPORTER"/>
    <property type="match status" value="1"/>
</dbReference>
<comment type="function">
    <text evidence="4">Involved in the system for phosphate transport across the cytoplasmic membrane.</text>
</comment>
<dbReference type="PROSITE" id="PS51257">
    <property type="entry name" value="PROKAR_LIPOPROTEIN"/>
    <property type="match status" value="1"/>
</dbReference>
<sequence>MTRGLSIRAAVVVVAIAALAACGGEGQQQAGGGAGSEQIAIDGSSTVFPLAEAAAEGFGQSQRGGARVTVGESGTGGGFGKFCRGETQISNASRPISAEEMAICAGANIQYVEIPIAFDGISVVVHPSNPVSGVTMAELRRVWEPSAERTVTTWRQVNRSWANAPLQLFGPGTASGTFDFFTEAVNGDGGASRTDYTPSEDDNVIVQGVAGNAGGMGYFGYAYYEQNRERLKVLAIDGVTPSPETIASGSYALSRPMFIYVNAEALRRPQVRRFVDYFVQNAATLAPRVGYVALPADAYTAIGERVGNSQTGTAFGGHNEVGLSITELMARPLSSEAALVPQ</sequence>
<dbReference type="GO" id="GO:0007155">
    <property type="term" value="P:cell adhesion"/>
    <property type="evidence" value="ECO:0007669"/>
    <property type="project" value="UniProtKB-UniRule"/>
</dbReference>
<dbReference type="InterPro" id="IPR011862">
    <property type="entry name" value="Phos-bd"/>
</dbReference>
<evidence type="ECO:0000256" key="2">
    <source>
        <dbReference type="ARBA" id="ARBA00022448"/>
    </source>
</evidence>
<dbReference type="EMBL" id="CP047045">
    <property type="protein sequence ID" value="QGZ94702.1"/>
    <property type="molecule type" value="Genomic_DNA"/>
</dbReference>
<evidence type="ECO:0000313" key="6">
    <source>
        <dbReference type="EMBL" id="QGZ94702.1"/>
    </source>
</evidence>
<keyword evidence="4" id="KW-0574">Periplasm</keyword>
<dbReference type="KEGG" id="tsv:DSM104635_01532"/>
<comment type="similarity">
    <text evidence="1 4">Belongs to the PstS family.</text>
</comment>
<dbReference type="PANTHER" id="PTHR30570:SF1">
    <property type="entry name" value="PHOSPHATE-BINDING PROTEIN PSTS"/>
    <property type="match status" value="1"/>
</dbReference>
<protein>
    <recommendedName>
        <fullName evidence="4">Phosphate-binding protein</fullName>
    </recommendedName>
</protein>
<dbReference type="SUPFAM" id="SSF53850">
    <property type="entry name" value="Periplasmic binding protein-like II"/>
    <property type="match status" value="1"/>
</dbReference>
<dbReference type="RefSeq" id="WP_228445937.1">
    <property type="nucleotide sequence ID" value="NZ_CP047045.1"/>
</dbReference>
<dbReference type="Gene3D" id="3.40.190.10">
    <property type="entry name" value="Periplasmic binding protein-like II"/>
    <property type="match status" value="2"/>
</dbReference>
<evidence type="ECO:0000256" key="1">
    <source>
        <dbReference type="ARBA" id="ARBA00008725"/>
    </source>
</evidence>
<feature type="domain" description="PBP" evidence="5">
    <location>
        <begin position="29"/>
        <end position="280"/>
    </location>
</feature>
<dbReference type="GO" id="GO:0042597">
    <property type="term" value="C:periplasmic space"/>
    <property type="evidence" value="ECO:0007669"/>
    <property type="project" value="UniProtKB-SubCell"/>
</dbReference>
<dbReference type="GO" id="GO:0006817">
    <property type="term" value="P:phosphate ion transport"/>
    <property type="evidence" value="ECO:0007669"/>
    <property type="project" value="UniProtKB-UniRule"/>
</dbReference>
<dbReference type="AlphaFoldDB" id="A0A6I6MSP1"/>
<accession>A0A6I6MSP1</accession>
<evidence type="ECO:0000259" key="5">
    <source>
        <dbReference type="Pfam" id="PF12849"/>
    </source>
</evidence>
<evidence type="ECO:0000256" key="4">
    <source>
        <dbReference type="RuleBase" id="RU367119"/>
    </source>
</evidence>
<feature type="chain" id="PRO_5027162602" description="Phosphate-binding protein" evidence="4">
    <location>
        <begin position="21"/>
        <end position="342"/>
    </location>
</feature>
<comment type="subcellular location">
    <subcellularLocation>
        <location evidence="4">Periplasm</location>
    </subcellularLocation>
    <subcellularLocation>
        <location evidence="4">Secreted</location>
    </subcellularLocation>
</comment>
<dbReference type="NCBIfam" id="TIGR02136">
    <property type="entry name" value="ptsS_2"/>
    <property type="match status" value="1"/>
</dbReference>
<keyword evidence="4" id="KW-0964">Secreted</keyword>
<evidence type="ECO:0000256" key="3">
    <source>
        <dbReference type="ARBA" id="ARBA00022729"/>
    </source>
</evidence>
<feature type="signal peptide" evidence="4">
    <location>
        <begin position="1"/>
        <end position="20"/>
    </location>
</feature>
<name>A0A6I6MSP1_9CAUL</name>
<dbReference type="InterPro" id="IPR050811">
    <property type="entry name" value="Phosphate_ABC_transporter"/>
</dbReference>
<proteinExistence type="inferred from homology"/>
<keyword evidence="4" id="KW-0592">Phosphate transport</keyword>
<dbReference type="GO" id="GO:0005576">
    <property type="term" value="C:extracellular region"/>
    <property type="evidence" value="ECO:0007669"/>
    <property type="project" value="UniProtKB-SubCell"/>
</dbReference>
<evidence type="ECO:0000313" key="7">
    <source>
        <dbReference type="Proteomes" id="UP000431269"/>
    </source>
</evidence>
<keyword evidence="7" id="KW-1185">Reference proteome</keyword>
<keyword evidence="3 4" id="KW-0732">Signal</keyword>
<dbReference type="Proteomes" id="UP000431269">
    <property type="component" value="Chromosome"/>
</dbReference>
<dbReference type="Pfam" id="PF12849">
    <property type="entry name" value="PBP_like_2"/>
    <property type="match status" value="1"/>
</dbReference>